<comment type="similarity">
    <text evidence="3 10">Belongs to the cytochrome P450 family.</text>
</comment>
<feature type="binding site" description="axial binding residue" evidence="9">
    <location>
        <position position="448"/>
    </location>
    <ligand>
        <name>heme</name>
        <dbReference type="ChEBI" id="CHEBI:30413"/>
    </ligand>
    <ligandPart>
        <name>Fe</name>
        <dbReference type="ChEBI" id="CHEBI:18248"/>
    </ligandPart>
</feature>
<evidence type="ECO:0000256" key="8">
    <source>
        <dbReference type="ARBA" id="ARBA00023033"/>
    </source>
</evidence>
<dbReference type="GO" id="GO:0004497">
    <property type="term" value="F:monooxygenase activity"/>
    <property type="evidence" value="ECO:0007669"/>
    <property type="project" value="UniProtKB-KW"/>
</dbReference>
<evidence type="ECO:0000313" key="12">
    <source>
        <dbReference type="EMBL" id="KAF7300602.1"/>
    </source>
</evidence>
<keyword evidence="11" id="KW-0732">Signal</keyword>
<keyword evidence="7 9" id="KW-0408">Iron</keyword>
<dbReference type="GO" id="GO:0016705">
    <property type="term" value="F:oxidoreductase activity, acting on paired donors, with incorporation or reduction of molecular oxygen"/>
    <property type="evidence" value="ECO:0007669"/>
    <property type="project" value="InterPro"/>
</dbReference>
<keyword evidence="5 9" id="KW-0479">Metal-binding</keyword>
<evidence type="ECO:0000256" key="1">
    <source>
        <dbReference type="ARBA" id="ARBA00001971"/>
    </source>
</evidence>
<dbReference type="EMBL" id="JACAZE010000013">
    <property type="protein sequence ID" value="KAF7300602.1"/>
    <property type="molecule type" value="Genomic_DNA"/>
</dbReference>
<dbReference type="AlphaFoldDB" id="A0A8H6W0L0"/>
<dbReference type="Gene3D" id="1.10.630.10">
    <property type="entry name" value="Cytochrome P450"/>
    <property type="match status" value="1"/>
</dbReference>
<dbReference type="Pfam" id="PF00067">
    <property type="entry name" value="p450"/>
    <property type="match status" value="1"/>
</dbReference>
<evidence type="ECO:0000256" key="10">
    <source>
        <dbReference type="RuleBase" id="RU000461"/>
    </source>
</evidence>
<evidence type="ECO:0000256" key="11">
    <source>
        <dbReference type="SAM" id="SignalP"/>
    </source>
</evidence>
<protein>
    <submittedName>
        <fullName evidence="12">Cytochrome P450</fullName>
    </submittedName>
</protein>
<dbReference type="PANTHER" id="PTHR46300">
    <property type="entry name" value="P450, PUTATIVE (EUROFUNG)-RELATED-RELATED"/>
    <property type="match status" value="1"/>
</dbReference>
<dbReference type="Proteomes" id="UP000613580">
    <property type="component" value="Unassembled WGS sequence"/>
</dbReference>
<dbReference type="PANTHER" id="PTHR46300:SF1">
    <property type="entry name" value="P450, PUTATIVE (EUROFUNG)-RELATED"/>
    <property type="match status" value="1"/>
</dbReference>
<comment type="caution">
    <text evidence="12">The sequence shown here is derived from an EMBL/GenBank/DDBJ whole genome shotgun (WGS) entry which is preliminary data.</text>
</comment>
<evidence type="ECO:0000313" key="13">
    <source>
        <dbReference type="Proteomes" id="UP000613580"/>
    </source>
</evidence>
<evidence type="ECO:0000256" key="3">
    <source>
        <dbReference type="ARBA" id="ARBA00010617"/>
    </source>
</evidence>
<keyword evidence="13" id="KW-1185">Reference proteome</keyword>
<dbReference type="GO" id="GO:0020037">
    <property type="term" value="F:heme binding"/>
    <property type="evidence" value="ECO:0007669"/>
    <property type="project" value="InterPro"/>
</dbReference>
<dbReference type="SUPFAM" id="SSF48264">
    <property type="entry name" value="Cytochrome P450"/>
    <property type="match status" value="1"/>
</dbReference>
<feature type="chain" id="PRO_5034980022" evidence="11">
    <location>
        <begin position="24"/>
        <end position="516"/>
    </location>
</feature>
<comment type="pathway">
    <text evidence="2">Secondary metabolite biosynthesis.</text>
</comment>
<name>A0A8H6W0L0_MYCCL</name>
<evidence type="ECO:0000256" key="9">
    <source>
        <dbReference type="PIRSR" id="PIRSR602401-1"/>
    </source>
</evidence>
<evidence type="ECO:0000256" key="4">
    <source>
        <dbReference type="ARBA" id="ARBA00022617"/>
    </source>
</evidence>
<keyword evidence="6 10" id="KW-0560">Oxidoreductase</keyword>
<dbReference type="CDD" id="cd11065">
    <property type="entry name" value="CYP64-like"/>
    <property type="match status" value="1"/>
</dbReference>
<reference evidence="12" key="1">
    <citation type="submission" date="2020-05" db="EMBL/GenBank/DDBJ databases">
        <title>Mycena genomes resolve the evolution of fungal bioluminescence.</title>
        <authorList>
            <person name="Tsai I.J."/>
        </authorList>
    </citation>
    <scope>NUCLEOTIDE SEQUENCE</scope>
    <source>
        <strain evidence="12">110903Hualien_Pintung</strain>
    </source>
</reference>
<dbReference type="InterPro" id="IPR050364">
    <property type="entry name" value="Cytochrome_P450_fung"/>
</dbReference>
<dbReference type="PROSITE" id="PS00086">
    <property type="entry name" value="CYTOCHROME_P450"/>
    <property type="match status" value="1"/>
</dbReference>
<keyword evidence="8 10" id="KW-0503">Monooxygenase</keyword>
<organism evidence="12 13">
    <name type="scientific">Mycena chlorophos</name>
    <name type="common">Agaric fungus</name>
    <name type="synonym">Agaricus chlorophos</name>
    <dbReference type="NCBI Taxonomy" id="658473"/>
    <lineage>
        <taxon>Eukaryota</taxon>
        <taxon>Fungi</taxon>
        <taxon>Dikarya</taxon>
        <taxon>Basidiomycota</taxon>
        <taxon>Agaricomycotina</taxon>
        <taxon>Agaricomycetes</taxon>
        <taxon>Agaricomycetidae</taxon>
        <taxon>Agaricales</taxon>
        <taxon>Marasmiineae</taxon>
        <taxon>Mycenaceae</taxon>
        <taxon>Mycena</taxon>
    </lineage>
</organism>
<dbReference type="GO" id="GO:0005506">
    <property type="term" value="F:iron ion binding"/>
    <property type="evidence" value="ECO:0007669"/>
    <property type="project" value="InterPro"/>
</dbReference>
<dbReference type="InterPro" id="IPR001128">
    <property type="entry name" value="Cyt_P450"/>
</dbReference>
<proteinExistence type="inferred from homology"/>
<dbReference type="InterPro" id="IPR017972">
    <property type="entry name" value="Cyt_P450_CS"/>
</dbReference>
<dbReference type="InterPro" id="IPR036396">
    <property type="entry name" value="Cyt_P450_sf"/>
</dbReference>
<accession>A0A8H6W0L0</accession>
<sequence>MAPLVELLALAACLCAVLPLVLKRRHQSASSLPPGPAGHWWWGPAIPKEHPHRKFEEWVQEFGPVISFQRGTQRTVVIGRYQAAVDIMEKEGVHLADRPVSIAGGETLSGGMRTLLIPNGERLRKLRKALHAQLRPVVAAEYQPIQQLNAQHHILDILRDPAKHMIHAQGYATSVILSLTYGKPTRTSSNDPIIQEVSAAQGRLGAALIPGAYMVDEWPALRYVPGYLAELRRQHQMELKLFRSQLDVVRDAMARQDVEARPCFARTILERQAEYGLSYDEVAYLAGSMFGAGSGTSASAISIVVMAAAAFPETQLRVQEQLDAIVGSSRGEFAHFCSLTRFLTDLVVPTFQDEADLVQVTAFYLESFRWRPVSAGGFAHRATQDIIWNGWLIPRGASVYGNHWSIARDPDIFPDPERFDPQRWLTEDGTAIRDDLKVFQFGFGRRVCPGSHVANKSLFINTALLLWAFRIAQDEKHPIDTMAFTNTANMHPLPFEVRFEPRRDVKDMKRLLAEEA</sequence>
<evidence type="ECO:0000256" key="7">
    <source>
        <dbReference type="ARBA" id="ARBA00023004"/>
    </source>
</evidence>
<comment type="cofactor">
    <cofactor evidence="1 9">
        <name>heme</name>
        <dbReference type="ChEBI" id="CHEBI:30413"/>
    </cofactor>
</comment>
<dbReference type="InterPro" id="IPR002401">
    <property type="entry name" value="Cyt_P450_E_grp-I"/>
</dbReference>
<evidence type="ECO:0000256" key="6">
    <source>
        <dbReference type="ARBA" id="ARBA00023002"/>
    </source>
</evidence>
<dbReference type="OrthoDB" id="2789670at2759"/>
<keyword evidence="4 9" id="KW-0349">Heme</keyword>
<gene>
    <name evidence="12" type="ORF">HMN09_00945400</name>
</gene>
<feature type="signal peptide" evidence="11">
    <location>
        <begin position="1"/>
        <end position="23"/>
    </location>
</feature>
<dbReference type="PRINTS" id="PR00463">
    <property type="entry name" value="EP450I"/>
</dbReference>
<evidence type="ECO:0000256" key="5">
    <source>
        <dbReference type="ARBA" id="ARBA00022723"/>
    </source>
</evidence>
<evidence type="ECO:0000256" key="2">
    <source>
        <dbReference type="ARBA" id="ARBA00005179"/>
    </source>
</evidence>